<organism evidence="9 10">
    <name type="scientific">Chrysochromulina tobinii</name>
    <dbReference type="NCBI Taxonomy" id="1460289"/>
    <lineage>
        <taxon>Eukaryota</taxon>
        <taxon>Haptista</taxon>
        <taxon>Haptophyta</taxon>
        <taxon>Prymnesiophyceae</taxon>
        <taxon>Prymnesiales</taxon>
        <taxon>Chrysochromulinaceae</taxon>
        <taxon>Chrysochromulina</taxon>
    </lineage>
</organism>
<proteinExistence type="predicted"/>
<evidence type="ECO:0000256" key="7">
    <source>
        <dbReference type="ARBA" id="ARBA00022737"/>
    </source>
</evidence>
<dbReference type="OrthoDB" id="10258924at2759"/>
<keyword evidence="10" id="KW-1185">Reference proteome</keyword>
<accession>A0A0M0JSD6</accession>
<dbReference type="PIRSF" id="PIRSF000498">
    <property type="entry name" value="Riboflavin_syn_A"/>
    <property type="match status" value="1"/>
</dbReference>
<keyword evidence="7" id="KW-0677">Repeat</keyword>
<reference evidence="10" key="1">
    <citation type="journal article" date="2015" name="PLoS Genet.">
        <title>Genome Sequence and Transcriptome Analyses of Chrysochromulina tobin: Metabolic Tools for Enhanced Algal Fitness in the Prominent Order Prymnesiales (Haptophyceae).</title>
        <authorList>
            <person name="Hovde B.T."/>
            <person name="Deodato C.R."/>
            <person name="Hunsperger H.M."/>
            <person name="Ryken S.A."/>
            <person name="Yost W."/>
            <person name="Jha R.K."/>
            <person name="Patterson J."/>
            <person name="Monnat R.J. Jr."/>
            <person name="Barlow S.B."/>
            <person name="Starkenburg S.R."/>
            <person name="Cattolico R.A."/>
        </authorList>
    </citation>
    <scope>NUCLEOTIDE SEQUENCE</scope>
    <source>
        <strain evidence="10">CCMP291</strain>
    </source>
</reference>
<dbReference type="InterPro" id="IPR026017">
    <property type="entry name" value="Lumazine-bd_dom"/>
</dbReference>
<protein>
    <recommendedName>
        <fullName evidence="4">Riboflavin synthase</fullName>
        <ecNumber evidence="3">2.5.1.9</ecNumber>
    </recommendedName>
</protein>
<dbReference type="InterPro" id="IPR023366">
    <property type="entry name" value="ATP_synth_asu-like_sf"/>
</dbReference>
<sequence>MFSGIVEEMGKVSKLDKVPRLKQWDGTVGEGWELEVEATVALEGASLGCSIAVNGVCLTVTEFDKHKFKVGLAPETIRRTNLERLVPGDPVNVERALPADGRNSGHFVQGHVDDIGIIEELRPDGDSLWVRVRPPARLMPYIVPKGFIAIDGTSLTVCNVNAAEGWFDFMLIAFTQQKVVIPKKAVGDAVNLEVDVLAKYVEQGLKAVTARLDALEAKLAKQ</sequence>
<keyword evidence="5" id="KW-0686">Riboflavin biosynthesis</keyword>
<evidence type="ECO:0000256" key="2">
    <source>
        <dbReference type="ARBA" id="ARBA00004887"/>
    </source>
</evidence>
<dbReference type="GO" id="GO:0009231">
    <property type="term" value="P:riboflavin biosynthetic process"/>
    <property type="evidence" value="ECO:0007669"/>
    <property type="project" value="UniProtKB-KW"/>
</dbReference>
<dbReference type="CDD" id="cd00402">
    <property type="entry name" value="Riboflavin_synthase_like"/>
    <property type="match status" value="1"/>
</dbReference>
<comment type="function">
    <text evidence="1">Catalyzes the dismutation of two molecules of 6,7-dimethyl-8-ribityllumazine, resulting in the formation of riboflavin and 5-amino-6-(D-ribitylamino)uracil.</text>
</comment>
<dbReference type="Pfam" id="PF00677">
    <property type="entry name" value="Lum_binding"/>
    <property type="match status" value="2"/>
</dbReference>
<dbReference type="FunFam" id="2.40.30.20:FF:000003">
    <property type="entry name" value="Riboflavin synthase, alpha subunit"/>
    <property type="match status" value="1"/>
</dbReference>
<dbReference type="InterPro" id="IPR001783">
    <property type="entry name" value="Lumazine-bd"/>
</dbReference>
<evidence type="ECO:0000313" key="10">
    <source>
        <dbReference type="Proteomes" id="UP000037460"/>
    </source>
</evidence>
<dbReference type="FunFam" id="2.40.30.20:FF:000004">
    <property type="entry name" value="Riboflavin synthase, alpha subunit"/>
    <property type="match status" value="1"/>
</dbReference>
<evidence type="ECO:0000256" key="6">
    <source>
        <dbReference type="ARBA" id="ARBA00022679"/>
    </source>
</evidence>
<feature type="domain" description="Lumazine-binding" evidence="8">
    <location>
        <begin position="1"/>
        <end position="106"/>
    </location>
</feature>
<dbReference type="AlphaFoldDB" id="A0A0M0JSD6"/>
<evidence type="ECO:0000256" key="3">
    <source>
        <dbReference type="ARBA" id="ARBA00012827"/>
    </source>
</evidence>
<dbReference type="GO" id="GO:0004746">
    <property type="term" value="F:riboflavin synthase activity"/>
    <property type="evidence" value="ECO:0007669"/>
    <property type="project" value="UniProtKB-EC"/>
</dbReference>
<dbReference type="Gene3D" id="2.40.30.20">
    <property type="match status" value="2"/>
</dbReference>
<dbReference type="PANTHER" id="PTHR21098">
    <property type="entry name" value="RIBOFLAVIN SYNTHASE ALPHA CHAIN"/>
    <property type="match status" value="1"/>
</dbReference>
<name>A0A0M0JSD6_9EUKA</name>
<dbReference type="NCBIfam" id="TIGR00187">
    <property type="entry name" value="ribE"/>
    <property type="match status" value="1"/>
</dbReference>
<evidence type="ECO:0000256" key="5">
    <source>
        <dbReference type="ARBA" id="ARBA00022619"/>
    </source>
</evidence>
<dbReference type="NCBIfam" id="NF006767">
    <property type="entry name" value="PRK09289.1"/>
    <property type="match status" value="1"/>
</dbReference>
<keyword evidence="6" id="KW-0808">Transferase</keyword>
<evidence type="ECO:0000256" key="4">
    <source>
        <dbReference type="ARBA" id="ARBA00013950"/>
    </source>
</evidence>
<dbReference type="Proteomes" id="UP000037460">
    <property type="component" value="Unassembled WGS sequence"/>
</dbReference>
<dbReference type="PROSITE" id="PS51177">
    <property type="entry name" value="LUMAZINE_BIND"/>
    <property type="match status" value="2"/>
</dbReference>
<evidence type="ECO:0000313" key="9">
    <source>
        <dbReference type="EMBL" id="KOO29469.1"/>
    </source>
</evidence>
<dbReference type="EMBL" id="JWZX01002411">
    <property type="protein sequence ID" value="KOO29469.1"/>
    <property type="molecule type" value="Genomic_DNA"/>
</dbReference>
<comment type="pathway">
    <text evidence="2">Cofactor biosynthesis; riboflavin biosynthesis; riboflavin from 2-hydroxy-3-oxobutyl phosphate and 5-amino-6-(D-ribitylamino)uracil: step 2/2.</text>
</comment>
<feature type="domain" description="Lumazine-binding" evidence="8">
    <location>
        <begin position="107"/>
        <end position="205"/>
    </location>
</feature>
<evidence type="ECO:0000259" key="8">
    <source>
        <dbReference type="PROSITE" id="PS51177"/>
    </source>
</evidence>
<comment type="caution">
    <text evidence="9">The sequence shown here is derived from an EMBL/GenBank/DDBJ whole genome shotgun (WGS) entry which is preliminary data.</text>
</comment>
<dbReference type="SUPFAM" id="SSF63380">
    <property type="entry name" value="Riboflavin synthase domain-like"/>
    <property type="match status" value="2"/>
</dbReference>
<gene>
    <name evidence="9" type="ORF">Ctob_008069</name>
</gene>
<dbReference type="EC" id="2.5.1.9" evidence="3"/>
<dbReference type="PANTHER" id="PTHR21098:SF0">
    <property type="entry name" value="RIBOFLAVIN SYNTHASE"/>
    <property type="match status" value="1"/>
</dbReference>
<dbReference type="InterPro" id="IPR017938">
    <property type="entry name" value="Riboflavin_synthase-like_b-brl"/>
</dbReference>
<evidence type="ECO:0000256" key="1">
    <source>
        <dbReference type="ARBA" id="ARBA00002803"/>
    </source>
</evidence>